<keyword evidence="4" id="KW-1185">Reference proteome</keyword>
<proteinExistence type="predicted"/>
<feature type="transmembrane region" description="Helical" evidence="1">
    <location>
        <begin position="215"/>
        <end position="238"/>
    </location>
</feature>
<keyword evidence="1" id="KW-0812">Transmembrane</keyword>
<evidence type="ECO:0000313" key="4">
    <source>
        <dbReference type="Proteomes" id="UP000428260"/>
    </source>
</evidence>
<dbReference type="GO" id="GO:0008237">
    <property type="term" value="F:metallopeptidase activity"/>
    <property type="evidence" value="ECO:0007669"/>
    <property type="project" value="UniProtKB-KW"/>
</dbReference>
<dbReference type="AlphaFoldDB" id="A0A6I6JMD9"/>
<sequence length="244" mass="28879">MKLRIILQMPKNYGNFQKKLQELHFYQISKMVKKKIVLATEFVVLFIGVPLFLFFEENIIHPSSVLLPVLVALILYFRKQKDFHLRDLVRLNISKKMWLQQLLVVVLSGIFLLIFVLIFEPENLFNLPRRNPAIWLAMLGFYPVFSAYGQEVVYRKFLFMRYSRLFQNKWILILASAITFSFVHIVYFSVLSLVLTFFAGIYLAWLYDKTKSVLFTAIVHGIMGFLIFTVGLGQHFWVDMMQWL</sequence>
<feature type="transmembrane region" description="Helical" evidence="1">
    <location>
        <begin position="131"/>
        <end position="149"/>
    </location>
</feature>
<reference evidence="3 4" key="1">
    <citation type="submission" date="2019-11" db="EMBL/GenBank/DDBJ databases">
        <authorList>
            <person name="Zheng R.K."/>
            <person name="Sun C.M."/>
        </authorList>
    </citation>
    <scope>NUCLEOTIDE SEQUENCE [LARGE SCALE GENOMIC DNA]</scope>
    <source>
        <strain evidence="3 4">WC007</strain>
    </source>
</reference>
<dbReference type="Pfam" id="PF02517">
    <property type="entry name" value="Rce1-like"/>
    <property type="match status" value="1"/>
</dbReference>
<feature type="transmembrane region" description="Helical" evidence="1">
    <location>
        <begin position="98"/>
        <end position="119"/>
    </location>
</feature>
<feature type="transmembrane region" description="Helical" evidence="1">
    <location>
        <begin position="59"/>
        <end position="77"/>
    </location>
</feature>
<organism evidence="3 4">
    <name type="scientific">Maribellus comscasis</name>
    <dbReference type="NCBI Taxonomy" id="2681766"/>
    <lineage>
        <taxon>Bacteria</taxon>
        <taxon>Pseudomonadati</taxon>
        <taxon>Bacteroidota</taxon>
        <taxon>Bacteroidia</taxon>
        <taxon>Marinilabiliales</taxon>
        <taxon>Prolixibacteraceae</taxon>
        <taxon>Maribellus</taxon>
    </lineage>
</organism>
<protein>
    <submittedName>
        <fullName evidence="3">CPBP family intramembrane metalloprotease</fullName>
    </submittedName>
</protein>
<dbReference type="InterPro" id="IPR003675">
    <property type="entry name" value="Rce1/LyrA-like_dom"/>
</dbReference>
<keyword evidence="3" id="KW-0645">Protease</keyword>
<evidence type="ECO:0000256" key="1">
    <source>
        <dbReference type="SAM" id="Phobius"/>
    </source>
</evidence>
<evidence type="ECO:0000313" key="3">
    <source>
        <dbReference type="EMBL" id="QGY44055.1"/>
    </source>
</evidence>
<keyword evidence="1" id="KW-1133">Transmembrane helix</keyword>
<dbReference type="KEGG" id="mcos:GM418_10415"/>
<dbReference type="GO" id="GO:0006508">
    <property type="term" value="P:proteolysis"/>
    <property type="evidence" value="ECO:0007669"/>
    <property type="project" value="UniProtKB-KW"/>
</dbReference>
<dbReference type="EMBL" id="CP046401">
    <property type="protein sequence ID" value="QGY44055.1"/>
    <property type="molecule type" value="Genomic_DNA"/>
</dbReference>
<keyword evidence="1" id="KW-0472">Membrane</keyword>
<name>A0A6I6JMD9_9BACT</name>
<feature type="transmembrane region" description="Helical" evidence="1">
    <location>
        <begin position="36"/>
        <end position="53"/>
    </location>
</feature>
<feature type="domain" description="CAAX prenyl protease 2/Lysostaphin resistance protein A-like" evidence="2">
    <location>
        <begin position="135"/>
        <end position="224"/>
    </location>
</feature>
<dbReference type="Proteomes" id="UP000428260">
    <property type="component" value="Chromosome"/>
</dbReference>
<keyword evidence="3" id="KW-0482">Metalloprotease</keyword>
<dbReference type="GO" id="GO:0004175">
    <property type="term" value="F:endopeptidase activity"/>
    <property type="evidence" value="ECO:0007669"/>
    <property type="project" value="UniProtKB-ARBA"/>
</dbReference>
<accession>A0A6I6JMD9</accession>
<dbReference type="GO" id="GO:0080120">
    <property type="term" value="P:CAAX-box protein maturation"/>
    <property type="evidence" value="ECO:0007669"/>
    <property type="project" value="UniProtKB-ARBA"/>
</dbReference>
<keyword evidence="3" id="KW-0378">Hydrolase</keyword>
<evidence type="ECO:0000259" key="2">
    <source>
        <dbReference type="Pfam" id="PF02517"/>
    </source>
</evidence>
<gene>
    <name evidence="3" type="ORF">GM418_10415</name>
</gene>
<feature type="transmembrane region" description="Helical" evidence="1">
    <location>
        <begin position="170"/>
        <end position="203"/>
    </location>
</feature>